<organism evidence="1 2">
    <name type="scientific">Comamonas thiooxydans</name>
    <dbReference type="NCBI Taxonomy" id="363952"/>
    <lineage>
        <taxon>Bacteria</taxon>
        <taxon>Pseudomonadati</taxon>
        <taxon>Pseudomonadota</taxon>
        <taxon>Betaproteobacteria</taxon>
        <taxon>Burkholderiales</taxon>
        <taxon>Comamonadaceae</taxon>
        <taxon>Comamonas</taxon>
    </lineage>
</organism>
<name>A0A0E3BQI3_9BURK</name>
<evidence type="ECO:0000313" key="2">
    <source>
        <dbReference type="Proteomes" id="UP000029549"/>
    </source>
</evidence>
<sequence>MLALFPVLEEQMQALQVVTVLVLPEAWVVA</sequence>
<reference evidence="1 2" key="1">
    <citation type="submission" date="2013-09" db="EMBL/GenBank/DDBJ databases">
        <title>High correlation between genotypes and phenotypes of environmental bacteria Comamonas testosteroni strains.</title>
        <authorList>
            <person name="Liu L."/>
            <person name="Zhu W."/>
            <person name="Xia X."/>
            <person name="Xu B."/>
            <person name="Luo M."/>
            <person name="Wang G."/>
        </authorList>
    </citation>
    <scope>NUCLEOTIDE SEQUENCE [LARGE SCALE GENOMIC DNA]</scope>
    <source>
        <strain evidence="1 2">DF2</strain>
    </source>
</reference>
<dbReference type="EMBL" id="AWTP01000125">
    <property type="protein sequence ID" value="KGH08198.1"/>
    <property type="molecule type" value="Genomic_DNA"/>
</dbReference>
<protein>
    <submittedName>
        <fullName evidence="1">Uncharacterized protein</fullName>
    </submittedName>
</protein>
<gene>
    <name evidence="1" type="ORF">P608_18435</name>
</gene>
<keyword evidence="2" id="KW-1185">Reference proteome</keyword>
<accession>A0A0E3BQI3</accession>
<comment type="caution">
    <text evidence="1">The sequence shown here is derived from an EMBL/GenBank/DDBJ whole genome shotgun (WGS) entry which is preliminary data.</text>
</comment>
<dbReference type="AlphaFoldDB" id="A0A0E3BQI3"/>
<dbReference type="Proteomes" id="UP000029549">
    <property type="component" value="Unassembled WGS sequence"/>
</dbReference>
<proteinExistence type="predicted"/>
<evidence type="ECO:0000313" key="1">
    <source>
        <dbReference type="EMBL" id="KGH08198.1"/>
    </source>
</evidence>